<keyword evidence="5" id="KW-1185">Reference proteome</keyword>
<dbReference type="KEGG" id="fcj:RN605_01865"/>
<proteinExistence type="predicted"/>
<dbReference type="PANTHER" id="PTHR46825:SF9">
    <property type="entry name" value="BETA-LACTAMASE-RELATED DOMAIN-CONTAINING PROTEIN"/>
    <property type="match status" value="1"/>
</dbReference>
<dbReference type="EC" id="3.1.1.103" evidence="3"/>
<evidence type="ECO:0000259" key="2">
    <source>
        <dbReference type="Pfam" id="PF00144"/>
    </source>
</evidence>
<feature type="chain" id="PRO_5044705085" evidence="1">
    <location>
        <begin position="24"/>
        <end position="468"/>
    </location>
</feature>
<dbReference type="GO" id="GO:0016787">
    <property type="term" value="F:hydrolase activity"/>
    <property type="evidence" value="ECO:0007669"/>
    <property type="project" value="UniProtKB-KW"/>
</dbReference>
<dbReference type="EMBL" id="CP134878">
    <property type="protein sequence ID" value="WNM18063.1"/>
    <property type="molecule type" value="Genomic_DNA"/>
</dbReference>
<dbReference type="SUPFAM" id="SSF56601">
    <property type="entry name" value="beta-lactamase/transpeptidase-like"/>
    <property type="match status" value="1"/>
</dbReference>
<feature type="signal peptide" evidence="1">
    <location>
        <begin position="1"/>
        <end position="23"/>
    </location>
</feature>
<evidence type="ECO:0000313" key="5">
    <source>
        <dbReference type="Proteomes" id="UP001304515"/>
    </source>
</evidence>
<protein>
    <submittedName>
        <fullName evidence="3">Serine hydrolase domain-containing protein</fullName>
        <ecNumber evidence="3">3.1.1.103</ecNumber>
    </submittedName>
</protein>
<reference evidence="3 5" key="1">
    <citation type="submission" date="2023-09" db="EMBL/GenBank/DDBJ databases">
        <title>Flavobacterium sp. a novel bacteria isolate from Pepper rhizosphere.</title>
        <authorList>
            <person name="Peng Y."/>
            <person name="Lee J."/>
        </authorList>
    </citation>
    <scope>NUCLEOTIDE SEQUENCE</scope>
    <source>
        <strain evidence="3">PMR2A8</strain>
        <strain evidence="4 5">PMTSA4</strain>
    </source>
</reference>
<sequence length="468" mass="53568">MGTNRYNLFLAQIFLLVSFCSLAQSTVDKLNRSVDSLVFLEMKKQNIPGVSVVIVRDGKIDYVKGYGFSNLEHKVPVKPETIFQTASVGKQFTAFAVMLLVQDGKISLDDKLTKFFPDAPTGWDSITIKNMLNHTSGFGDYIDDFNYQANYTEDSLYHEFKKRPLLFKAGEKQKYSNMAYATLGIIMSKVTGKFYGDFLKERVLIPMGMTTARINSEEDIVPNRAAGYRILNDEIKNQEWVSPTTNTTADGPLILSVLDMAKWEAGLNAGKLLKKEYYDLMWTPTKLNDGTFEKYGFGWAIDSLNGKRILEHNGSWQGFESTIKRYPEKKLAVIVFANLKRARTYKMSTRILQLFQPELSPIKLKPINDNDPKTTKLLGNFVEKLIKNTVTEDMLTTEFGKEFLPVVEKNSKFLNRQGTFEKMELLDRKNVDNEHSMHHYRLVFSEESIELIFWLTKDNKIESIAAKL</sequence>
<gene>
    <name evidence="4" type="ORF">RN605_01865</name>
    <name evidence="3" type="ORF">RN608_08565</name>
</gene>
<dbReference type="Gene3D" id="3.40.710.10">
    <property type="entry name" value="DD-peptidase/beta-lactamase superfamily"/>
    <property type="match status" value="1"/>
</dbReference>
<dbReference type="InterPro" id="IPR001466">
    <property type="entry name" value="Beta-lactam-related"/>
</dbReference>
<evidence type="ECO:0000313" key="4">
    <source>
        <dbReference type="EMBL" id="WNM22115.1"/>
    </source>
</evidence>
<dbReference type="RefSeq" id="WP_313321713.1">
    <property type="nucleotide sequence ID" value="NZ_CP134878.1"/>
</dbReference>
<organism evidence="3">
    <name type="scientific">Flavobacterium capsici</name>
    <dbReference type="NCBI Taxonomy" id="3075618"/>
    <lineage>
        <taxon>Bacteria</taxon>
        <taxon>Pseudomonadati</taxon>
        <taxon>Bacteroidota</taxon>
        <taxon>Flavobacteriia</taxon>
        <taxon>Flavobacteriales</taxon>
        <taxon>Flavobacteriaceae</taxon>
        <taxon>Flavobacterium</taxon>
    </lineage>
</organism>
<dbReference type="InterPro" id="IPR050491">
    <property type="entry name" value="AmpC-like"/>
</dbReference>
<evidence type="ECO:0000313" key="3">
    <source>
        <dbReference type="EMBL" id="WNM18063.1"/>
    </source>
</evidence>
<dbReference type="InterPro" id="IPR012338">
    <property type="entry name" value="Beta-lactam/transpept-like"/>
</dbReference>
<dbReference type="AlphaFoldDB" id="A0AA96ETC1"/>
<accession>A0AA96F5X5</accession>
<dbReference type="Proteomes" id="UP001304515">
    <property type="component" value="Chromosome"/>
</dbReference>
<dbReference type="PANTHER" id="PTHR46825">
    <property type="entry name" value="D-ALANYL-D-ALANINE-CARBOXYPEPTIDASE/ENDOPEPTIDASE AMPH"/>
    <property type="match status" value="1"/>
</dbReference>
<dbReference type="Pfam" id="PF00144">
    <property type="entry name" value="Beta-lactamase"/>
    <property type="match status" value="1"/>
</dbReference>
<feature type="domain" description="Beta-lactamase-related" evidence="2">
    <location>
        <begin position="36"/>
        <end position="341"/>
    </location>
</feature>
<dbReference type="EMBL" id="CP134890">
    <property type="protein sequence ID" value="WNM22115.1"/>
    <property type="molecule type" value="Genomic_DNA"/>
</dbReference>
<keyword evidence="1" id="KW-0732">Signal</keyword>
<evidence type="ECO:0000256" key="1">
    <source>
        <dbReference type="SAM" id="SignalP"/>
    </source>
</evidence>
<keyword evidence="3" id="KW-0378">Hydrolase</keyword>
<name>A0AA96ETC1_9FLAO</name>
<accession>A0AA96ETC1</accession>